<sequence length="108" mass="12320">MFFLFFPFGYIVITSRLCMFISLDVTGDQKAQGLLKITSSFRVHMEHADFTGGNNDGSDGIASDIEKDYEEQEFWTKGCDASADIELIEEFSFLCIKKWVMDILPRIS</sequence>
<evidence type="ECO:0000256" key="1">
    <source>
        <dbReference type="SAM" id="SignalP"/>
    </source>
</evidence>
<reference evidence="2 3" key="1">
    <citation type="submission" date="2019-01" db="EMBL/GenBank/DDBJ databases">
        <title>Sequencing of cultivated peanut Arachis hypogaea provides insights into genome evolution and oil improvement.</title>
        <authorList>
            <person name="Chen X."/>
        </authorList>
    </citation>
    <scope>NUCLEOTIDE SEQUENCE [LARGE SCALE GENOMIC DNA]</scope>
    <source>
        <strain evidence="3">cv. Fuhuasheng</strain>
        <tissue evidence="2">Leaves</tissue>
    </source>
</reference>
<keyword evidence="1" id="KW-0732">Signal</keyword>
<dbReference type="AlphaFoldDB" id="A0A445CFF3"/>
<dbReference type="EMBL" id="SDMP01000007">
    <property type="protein sequence ID" value="RYR49643.1"/>
    <property type="molecule type" value="Genomic_DNA"/>
</dbReference>
<proteinExistence type="predicted"/>
<feature type="signal peptide" evidence="1">
    <location>
        <begin position="1"/>
        <end position="16"/>
    </location>
</feature>
<dbReference type="Proteomes" id="UP000289738">
    <property type="component" value="Chromosome A07"/>
</dbReference>
<comment type="caution">
    <text evidence="2">The sequence shown here is derived from an EMBL/GenBank/DDBJ whole genome shotgun (WGS) entry which is preliminary data.</text>
</comment>
<accession>A0A445CFF3</accession>
<gene>
    <name evidence="2" type="ORF">Ahy_A07g036174</name>
</gene>
<protein>
    <submittedName>
        <fullName evidence="2">Uncharacterized protein</fullName>
    </submittedName>
</protein>
<evidence type="ECO:0000313" key="3">
    <source>
        <dbReference type="Proteomes" id="UP000289738"/>
    </source>
</evidence>
<organism evidence="2 3">
    <name type="scientific">Arachis hypogaea</name>
    <name type="common">Peanut</name>
    <dbReference type="NCBI Taxonomy" id="3818"/>
    <lineage>
        <taxon>Eukaryota</taxon>
        <taxon>Viridiplantae</taxon>
        <taxon>Streptophyta</taxon>
        <taxon>Embryophyta</taxon>
        <taxon>Tracheophyta</taxon>
        <taxon>Spermatophyta</taxon>
        <taxon>Magnoliopsida</taxon>
        <taxon>eudicotyledons</taxon>
        <taxon>Gunneridae</taxon>
        <taxon>Pentapetalae</taxon>
        <taxon>rosids</taxon>
        <taxon>fabids</taxon>
        <taxon>Fabales</taxon>
        <taxon>Fabaceae</taxon>
        <taxon>Papilionoideae</taxon>
        <taxon>50 kb inversion clade</taxon>
        <taxon>dalbergioids sensu lato</taxon>
        <taxon>Dalbergieae</taxon>
        <taxon>Pterocarpus clade</taxon>
        <taxon>Arachis</taxon>
    </lineage>
</organism>
<name>A0A445CFF3_ARAHY</name>
<keyword evidence="3" id="KW-1185">Reference proteome</keyword>
<feature type="chain" id="PRO_5019555097" evidence="1">
    <location>
        <begin position="17"/>
        <end position="108"/>
    </location>
</feature>
<evidence type="ECO:0000313" key="2">
    <source>
        <dbReference type="EMBL" id="RYR49643.1"/>
    </source>
</evidence>